<keyword evidence="9" id="KW-0175">Coiled coil</keyword>
<sequence length="380" mass="41331">MCEITRADTFVGVREQIRPPLLSRIPTWTWVTIDTVVAVVLAASFVGLATSRNDTPPDVIDYAAALATSLPVAVRRLWPRAVFVVVLIGGLGMREFLDPHADPFCLPLALYTLATRRQAVVALVAAATVGVQGVVELPLTAGVRDDLGLLLAILVASWAVGTAVRQRRRYTERLAAHAEERARAEAAEERLRIARELHDVIGHSLSTIAVQAGVAGHVEGAEEMRLTLASIEETSRSALRETRRLLGVLREDGHAERAPAPRLADLDTLVERTTAAGLRVELVIEGTVGEELEPTVYRIVQEALTNVLKHAGARHARVRIERQEDGLLVEVTDDGTRAQARPYGHGLTGLRERVHLFGGEFEAGAHPPRAGFRVMARLPL</sequence>
<evidence type="ECO:0000256" key="5">
    <source>
        <dbReference type="ARBA" id="ARBA00022741"/>
    </source>
</evidence>
<keyword evidence="10" id="KW-1133">Transmembrane helix</keyword>
<evidence type="ECO:0000256" key="3">
    <source>
        <dbReference type="ARBA" id="ARBA00022553"/>
    </source>
</evidence>
<keyword evidence="15" id="KW-1185">Reference proteome</keyword>
<dbReference type="InterPro" id="IPR003594">
    <property type="entry name" value="HATPase_dom"/>
</dbReference>
<keyword evidence="8" id="KW-0902">Two-component regulatory system</keyword>
<feature type="domain" description="DUF7134" evidence="13">
    <location>
        <begin position="31"/>
        <end position="168"/>
    </location>
</feature>
<evidence type="ECO:0000256" key="1">
    <source>
        <dbReference type="ARBA" id="ARBA00000085"/>
    </source>
</evidence>
<dbReference type="PANTHER" id="PTHR24421:SF10">
    <property type="entry name" value="NITRATE_NITRITE SENSOR PROTEIN NARQ"/>
    <property type="match status" value="1"/>
</dbReference>
<dbReference type="CDD" id="cd16917">
    <property type="entry name" value="HATPase_UhpB-NarQ-NarX-like"/>
    <property type="match status" value="1"/>
</dbReference>
<dbReference type="Pfam" id="PF02518">
    <property type="entry name" value="HATPase_c"/>
    <property type="match status" value="1"/>
</dbReference>
<dbReference type="Gene3D" id="1.20.5.1930">
    <property type="match status" value="1"/>
</dbReference>
<evidence type="ECO:0000256" key="6">
    <source>
        <dbReference type="ARBA" id="ARBA00022777"/>
    </source>
</evidence>
<evidence type="ECO:0000256" key="8">
    <source>
        <dbReference type="ARBA" id="ARBA00023012"/>
    </source>
</evidence>
<feature type="transmembrane region" description="Helical" evidence="10">
    <location>
        <begin position="118"/>
        <end position="135"/>
    </location>
</feature>
<keyword evidence="3" id="KW-0597">Phosphoprotein</keyword>
<evidence type="ECO:0000256" key="9">
    <source>
        <dbReference type="SAM" id="Coils"/>
    </source>
</evidence>
<dbReference type="Pfam" id="PF07730">
    <property type="entry name" value="HisKA_3"/>
    <property type="match status" value="1"/>
</dbReference>
<dbReference type="OrthoDB" id="227596at2"/>
<keyword evidence="10" id="KW-0812">Transmembrane</keyword>
<dbReference type="GO" id="GO:0005524">
    <property type="term" value="F:ATP binding"/>
    <property type="evidence" value="ECO:0007669"/>
    <property type="project" value="UniProtKB-KW"/>
</dbReference>
<keyword evidence="6 14" id="KW-0418">Kinase</keyword>
<comment type="catalytic activity">
    <reaction evidence="1">
        <text>ATP + protein L-histidine = ADP + protein N-phospho-L-histidine.</text>
        <dbReference type="EC" id="2.7.13.3"/>
    </reaction>
</comment>
<evidence type="ECO:0000256" key="4">
    <source>
        <dbReference type="ARBA" id="ARBA00022679"/>
    </source>
</evidence>
<dbReference type="EMBL" id="FNDJ01000015">
    <property type="protein sequence ID" value="SDK36425.1"/>
    <property type="molecule type" value="Genomic_DNA"/>
</dbReference>
<feature type="transmembrane region" description="Helical" evidence="10">
    <location>
        <begin position="28"/>
        <end position="49"/>
    </location>
</feature>
<keyword evidence="4" id="KW-0808">Transferase</keyword>
<dbReference type="Gene3D" id="3.30.565.10">
    <property type="entry name" value="Histidine kinase-like ATPase, C-terminal domain"/>
    <property type="match status" value="1"/>
</dbReference>
<keyword evidence="5" id="KW-0547">Nucleotide-binding</keyword>
<protein>
    <recommendedName>
        <fullName evidence="2">histidine kinase</fullName>
        <ecNumber evidence="2">2.7.13.3</ecNumber>
    </recommendedName>
</protein>
<dbReference type="InterPro" id="IPR011712">
    <property type="entry name" value="Sig_transdc_His_kin_sub3_dim/P"/>
</dbReference>
<evidence type="ECO:0000259" key="11">
    <source>
        <dbReference type="Pfam" id="PF02518"/>
    </source>
</evidence>
<organism evidence="14 15">
    <name type="scientific">Nonomuraea jiangxiensis</name>
    <dbReference type="NCBI Taxonomy" id="633440"/>
    <lineage>
        <taxon>Bacteria</taxon>
        <taxon>Bacillati</taxon>
        <taxon>Actinomycetota</taxon>
        <taxon>Actinomycetes</taxon>
        <taxon>Streptosporangiales</taxon>
        <taxon>Streptosporangiaceae</taxon>
        <taxon>Nonomuraea</taxon>
    </lineage>
</organism>
<evidence type="ECO:0000313" key="14">
    <source>
        <dbReference type="EMBL" id="SDK36425.1"/>
    </source>
</evidence>
<evidence type="ECO:0000259" key="13">
    <source>
        <dbReference type="Pfam" id="PF23539"/>
    </source>
</evidence>
<name>A0A1G9BC33_9ACTN</name>
<evidence type="ECO:0000256" key="2">
    <source>
        <dbReference type="ARBA" id="ARBA00012438"/>
    </source>
</evidence>
<evidence type="ECO:0000313" key="15">
    <source>
        <dbReference type="Proteomes" id="UP000199202"/>
    </source>
</evidence>
<evidence type="ECO:0000256" key="7">
    <source>
        <dbReference type="ARBA" id="ARBA00022840"/>
    </source>
</evidence>
<feature type="domain" description="Signal transduction histidine kinase subgroup 3 dimerisation and phosphoacceptor" evidence="12">
    <location>
        <begin position="189"/>
        <end position="252"/>
    </location>
</feature>
<evidence type="ECO:0000256" key="10">
    <source>
        <dbReference type="SAM" id="Phobius"/>
    </source>
</evidence>
<feature type="domain" description="Histidine kinase/HSP90-like ATPase" evidence="11">
    <location>
        <begin position="293"/>
        <end position="380"/>
    </location>
</feature>
<dbReference type="InterPro" id="IPR050482">
    <property type="entry name" value="Sensor_HK_TwoCompSys"/>
</dbReference>
<dbReference type="InterPro" id="IPR055558">
    <property type="entry name" value="DUF7134"/>
</dbReference>
<dbReference type="SUPFAM" id="SSF55874">
    <property type="entry name" value="ATPase domain of HSP90 chaperone/DNA topoisomerase II/histidine kinase"/>
    <property type="match status" value="1"/>
</dbReference>
<dbReference type="Proteomes" id="UP000199202">
    <property type="component" value="Unassembled WGS sequence"/>
</dbReference>
<reference evidence="14 15" key="1">
    <citation type="submission" date="2016-10" db="EMBL/GenBank/DDBJ databases">
        <authorList>
            <person name="de Groot N.N."/>
        </authorList>
    </citation>
    <scope>NUCLEOTIDE SEQUENCE [LARGE SCALE GENOMIC DNA]</scope>
    <source>
        <strain evidence="14 15">CGMCC 4.6533</strain>
    </source>
</reference>
<dbReference type="STRING" id="633440.SAMN05421869_115204"/>
<feature type="coiled-coil region" evidence="9">
    <location>
        <begin position="167"/>
        <end position="197"/>
    </location>
</feature>
<dbReference type="GO" id="GO:0016020">
    <property type="term" value="C:membrane"/>
    <property type="evidence" value="ECO:0007669"/>
    <property type="project" value="InterPro"/>
</dbReference>
<dbReference type="Pfam" id="PF23539">
    <property type="entry name" value="DUF7134"/>
    <property type="match status" value="1"/>
</dbReference>
<dbReference type="GO" id="GO:0000155">
    <property type="term" value="F:phosphorelay sensor kinase activity"/>
    <property type="evidence" value="ECO:0007669"/>
    <property type="project" value="InterPro"/>
</dbReference>
<dbReference type="EC" id="2.7.13.3" evidence="2"/>
<gene>
    <name evidence="14" type="ORF">SAMN05421869_115204</name>
</gene>
<accession>A0A1G9BC33</accession>
<dbReference type="AlphaFoldDB" id="A0A1G9BC33"/>
<dbReference type="GO" id="GO:0046983">
    <property type="term" value="F:protein dimerization activity"/>
    <property type="evidence" value="ECO:0007669"/>
    <property type="project" value="InterPro"/>
</dbReference>
<keyword evidence="7" id="KW-0067">ATP-binding</keyword>
<evidence type="ECO:0000259" key="12">
    <source>
        <dbReference type="Pfam" id="PF07730"/>
    </source>
</evidence>
<feature type="transmembrane region" description="Helical" evidence="10">
    <location>
        <begin position="147"/>
        <end position="164"/>
    </location>
</feature>
<proteinExistence type="predicted"/>
<dbReference type="InterPro" id="IPR036890">
    <property type="entry name" value="HATPase_C_sf"/>
</dbReference>
<keyword evidence="10" id="KW-0472">Membrane</keyword>
<dbReference type="PANTHER" id="PTHR24421">
    <property type="entry name" value="NITRATE/NITRITE SENSOR PROTEIN NARX-RELATED"/>
    <property type="match status" value="1"/>
</dbReference>